<feature type="transmembrane region" description="Helical" evidence="6">
    <location>
        <begin position="248"/>
        <end position="268"/>
    </location>
</feature>
<dbReference type="InterPro" id="IPR036259">
    <property type="entry name" value="MFS_trans_sf"/>
</dbReference>
<dbReference type="PANTHER" id="PTHR23502:SF132">
    <property type="entry name" value="POLYAMINE TRANSPORTER 2-RELATED"/>
    <property type="match status" value="1"/>
</dbReference>
<feature type="transmembrane region" description="Helical" evidence="6">
    <location>
        <begin position="289"/>
        <end position="307"/>
    </location>
</feature>
<comment type="subcellular location">
    <subcellularLocation>
        <location evidence="1">Membrane</location>
        <topology evidence="1">Multi-pass membrane protein</topology>
    </subcellularLocation>
</comment>
<feature type="transmembrane region" description="Helical" evidence="6">
    <location>
        <begin position="168"/>
        <end position="190"/>
    </location>
</feature>
<reference evidence="9" key="1">
    <citation type="journal article" date="2019" name="Int. J. Syst. Evol. Microbiol.">
        <title>The Global Catalogue of Microorganisms (GCM) 10K type strain sequencing project: providing services to taxonomists for standard genome sequencing and annotation.</title>
        <authorList>
            <consortium name="The Broad Institute Genomics Platform"/>
            <consortium name="The Broad Institute Genome Sequencing Center for Infectious Disease"/>
            <person name="Wu L."/>
            <person name="Ma J."/>
        </authorList>
    </citation>
    <scope>NUCLEOTIDE SEQUENCE [LARGE SCALE GENOMIC DNA]</scope>
    <source>
        <strain evidence="9">KCTC 15012</strain>
    </source>
</reference>
<dbReference type="InterPro" id="IPR020846">
    <property type="entry name" value="MFS_dom"/>
</dbReference>
<feature type="transmembrane region" description="Helical" evidence="6">
    <location>
        <begin position="143"/>
        <end position="162"/>
    </location>
</feature>
<keyword evidence="4 6" id="KW-1133">Transmembrane helix</keyword>
<feature type="transmembrane region" description="Helical" evidence="6">
    <location>
        <begin position="379"/>
        <end position="398"/>
    </location>
</feature>
<evidence type="ECO:0000259" key="7">
    <source>
        <dbReference type="PROSITE" id="PS50850"/>
    </source>
</evidence>
<evidence type="ECO:0000256" key="5">
    <source>
        <dbReference type="ARBA" id="ARBA00023136"/>
    </source>
</evidence>
<accession>A0ABW0YDH6</accession>
<protein>
    <submittedName>
        <fullName evidence="8">MFS transporter</fullName>
    </submittedName>
</protein>
<feature type="transmembrane region" description="Helical" evidence="6">
    <location>
        <begin position="218"/>
        <end position="236"/>
    </location>
</feature>
<dbReference type="EMBL" id="JBHSPP010000017">
    <property type="protein sequence ID" value="MFC5707806.1"/>
    <property type="molecule type" value="Genomic_DNA"/>
</dbReference>
<evidence type="ECO:0000256" key="2">
    <source>
        <dbReference type="ARBA" id="ARBA00022448"/>
    </source>
</evidence>
<feature type="domain" description="Major facilitator superfamily (MFS) profile" evidence="7">
    <location>
        <begin position="19"/>
        <end position="399"/>
    </location>
</feature>
<feature type="transmembrane region" description="Helical" evidence="6">
    <location>
        <begin position="58"/>
        <end position="77"/>
    </location>
</feature>
<evidence type="ECO:0000313" key="9">
    <source>
        <dbReference type="Proteomes" id="UP001596132"/>
    </source>
</evidence>
<evidence type="ECO:0000256" key="4">
    <source>
        <dbReference type="ARBA" id="ARBA00022989"/>
    </source>
</evidence>
<feature type="transmembrane region" description="Helical" evidence="6">
    <location>
        <begin position="19"/>
        <end position="38"/>
    </location>
</feature>
<keyword evidence="2" id="KW-0813">Transport</keyword>
<evidence type="ECO:0000256" key="1">
    <source>
        <dbReference type="ARBA" id="ARBA00004141"/>
    </source>
</evidence>
<dbReference type="PANTHER" id="PTHR23502">
    <property type="entry name" value="MAJOR FACILITATOR SUPERFAMILY"/>
    <property type="match status" value="1"/>
</dbReference>
<sequence length="399" mass="42205">MDNPNNIERPGPWSLSARLMTLACLIVFMAQMATTVYLPSLPIVMSDLAMTRQHAELSISLFVIGADLPLLFWGAAADRFGRRLPLALSLLLFVGISLLLATTSQGPLLLVLRTLQGIAAGGATIIARILIRDHWQGDELARRLSVLSIAFITALGGGQWIGGLISRYAHWQLGFVLVAAVGMVALALMIRLPLQGPNAAAPTTGMWRRYASLLQRPGFLWPACAGGLGFAITVTLQEISPFVLQQGFALEVTTFGALGLLIGVAYFAGAMAVNRQVARVGGKRLMRQGAGLILLAAAGMVVLSMLSDLQGEGVLVIMMGLYCLIIFGQAVLFPNSMALAVSDAREHGAYAMALCGFLQQGLAGIAAAGATLLSHHGTWAPAIFALALVAALIVRFKVH</sequence>
<keyword evidence="9" id="KW-1185">Reference proteome</keyword>
<gene>
    <name evidence="8" type="ORF">ACFPVW_17465</name>
</gene>
<dbReference type="RefSeq" id="WP_042641831.1">
    <property type="nucleotide sequence ID" value="NZ_CDDF01000011.1"/>
</dbReference>
<keyword evidence="5 6" id="KW-0472">Membrane</keyword>
<feature type="transmembrane region" description="Helical" evidence="6">
    <location>
        <begin position="313"/>
        <end position="337"/>
    </location>
</feature>
<feature type="transmembrane region" description="Helical" evidence="6">
    <location>
        <begin position="108"/>
        <end position="131"/>
    </location>
</feature>
<evidence type="ECO:0000256" key="6">
    <source>
        <dbReference type="SAM" id="Phobius"/>
    </source>
</evidence>
<keyword evidence="3 6" id="KW-0812">Transmembrane</keyword>
<dbReference type="Proteomes" id="UP001596132">
    <property type="component" value="Unassembled WGS sequence"/>
</dbReference>
<name>A0ABW0YDH6_9GAMM</name>
<comment type="caution">
    <text evidence="8">The sequence shown here is derived from an EMBL/GenBank/DDBJ whole genome shotgun (WGS) entry which is preliminary data.</text>
</comment>
<dbReference type="PROSITE" id="PS50850">
    <property type="entry name" value="MFS"/>
    <property type="match status" value="1"/>
</dbReference>
<evidence type="ECO:0000256" key="3">
    <source>
        <dbReference type="ARBA" id="ARBA00022692"/>
    </source>
</evidence>
<dbReference type="SUPFAM" id="SSF103473">
    <property type="entry name" value="MFS general substrate transporter"/>
    <property type="match status" value="1"/>
</dbReference>
<evidence type="ECO:0000313" key="8">
    <source>
        <dbReference type="EMBL" id="MFC5707806.1"/>
    </source>
</evidence>
<feature type="transmembrane region" description="Helical" evidence="6">
    <location>
        <begin position="84"/>
        <end position="102"/>
    </location>
</feature>
<dbReference type="Pfam" id="PF07690">
    <property type="entry name" value="MFS_1"/>
    <property type="match status" value="1"/>
</dbReference>
<organism evidence="8 9">
    <name type="scientific">Aeromonas eucrenophila</name>
    <dbReference type="NCBI Taxonomy" id="649"/>
    <lineage>
        <taxon>Bacteria</taxon>
        <taxon>Pseudomonadati</taxon>
        <taxon>Pseudomonadota</taxon>
        <taxon>Gammaproteobacteria</taxon>
        <taxon>Aeromonadales</taxon>
        <taxon>Aeromonadaceae</taxon>
        <taxon>Aeromonas</taxon>
    </lineage>
</organism>
<proteinExistence type="predicted"/>
<dbReference type="Gene3D" id="1.20.1720.10">
    <property type="entry name" value="Multidrug resistance protein D"/>
    <property type="match status" value="1"/>
</dbReference>
<dbReference type="InterPro" id="IPR011701">
    <property type="entry name" value="MFS"/>
</dbReference>
<feature type="transmembrane region" description="Helical" evidence="6">
    <location>
        <begin position="349"/>
        <end position="373"/>
    </location>
</feature>